<dbReference type="InterPro" id="IPR000326">
    <property type="entry name" value="PAP2/HPO"/>
</dbReference>
<feature type="domain" description="Phosphatidic acid phosphatase type 2/haloperoxidase" evidence="2">
    <location>
        <begin position="141"/>
        <end position="281"/>
    </location>
</feature>
<dbReference type="EMBL" id="CABWIH010000038">
    <property type="protein sequence ID" value="VWL96473.1"/>
    <property type="molecule type" value="Genomic_DNA"/>
</dbReference>
<gene>
    <name evidence="3" type="ORF">LMKDKBCB_00053</name>
</gene>
<name>A0A5K1J2C4_9ACTN</name>
<feature type="transmembrane region" description="Helical" evidence="1">
    <location>
        <begin position="139"/>
        <end position="158"/>
    </location>
</feature>
<dbReference type="Gene3D" id="1.20.144.10">
    <property type="entry name" value="Phosphatidic acid phosphatase type 2/haloperoxidase"/>
    <property type="match status" value="1"/>
</dbReference>
<keyword evidence="1" id="KW-1133">Transmembrane helix</keyword>
<feature type="transmembrane region" description="Helical" evidence="1">
    <location>
        <begin position="75"/>
        <end position="93"/>
    </location>
</feature>
<evidence type="ECO:0000259" key="2">
    <source>
        <dbReference type="Pfam" id="PF01569"/>
    </source>
</evidence>
<dbReference type="Pfam" id="PF01569">
    <property type="entry name" value="PAP2"/>
    <property type="match status" value="1"/>
</dbReference>
<organism evidence="3 4">
    <name type="scientific">Collinsella aerofaciens</name>
    <dbReference type="NCBI Taxonomy" id="74426"/>
    <lineage>
        <taxon>Bacteria</taxon>
        <taxon>Bacillati</taxon>
        <taxon>Actinomycetota</taxon>
        <taxon>Coriobacteriia</taxon>
        <taxon>Coriobacteriales</taxon>
        <taxon>Coriobacteriaceae</taxon>
        <taxon>Collinsella</taxon>
    </lineage>
</organism>
<dbReference type="SUPFAM" id="SSF48317">
    <property type="entry name" value="Acid phosphatase/Vanadium-dependent haloperoxidase"/>
    <property type="match status" value="1"/>
</dbReference>
<evidence type="ECO:0000256" key="1">
    <source>
        <dbReference type="SAM" id="Phobius"/>
    </source>
</evidence>
<reference evidence="3 4" key="1">
    <citation type="submission" date="2019-10" db="EMBL/GenBank/DDBJ databases">
        <authorList>
            <person name="Wolf R A."/>
        </authorList>
    </citation>
    <scope>NUCLEOTIDE SEQUENCE [LARGE SCALE GENOMIC DNA]</scope>
    <source>
        <strain evidence="3">Collinsella_aerofaciens_AK_138A</strain>
    </source>
</reference>
<evidence type="ECO:0000313" key="3">
    <source>
        <dbReference type="EMBL" id="VWL96473.1"/>
    </source>
</evidence>
<feature type="transmembrane region" description="Helical" evidence="1">
    <location>
        <begin position="266"/>
        <end position="282"/>
    </location>
</feature>
<feature type="transmembrane region" description="Helical" evidence="1">
    <location>
        <begin position="105"/>
        <end position="127"/>
    </location>
</feature>
<dbReference type="Proteomes" id="UP000330807">
    <property type="component" value="Unassembled WGS sequence"/>
</dbReference>
<keyword evidence="1" id="KW-0812">Transmembrane</keyword>
<keyword evidence="1" id="KW-0472">Membrane</keyword>
<protein>
    <submittedName>
        <fullName evidence="3">PAP2 superfamily protein</fullName>
    </submittedName>
</protein>
<feature type="transmembrane region" description="Helical" evidence="1">
    <location>
        <begin position="236"/>
        <end position="260"/>
    </location>
</feature>
<accession>A0A5K1J2C4</accession>
<dbReference type="InterPro" id="IPR036938">
    <property type="entry name" value="PAP2/HPO_sf"/>
</dbReference>
<dbReference type="AlphaFoldDB" id="A0A5K1J2C4"/>
<sequence length="287" mass="31017">MFGYIYKKDVAIVAVILAFCLLVGSFFDYQISSALFNSSSLFGRFVEAAGELPFELTASIAGVMLVRSARPDSKASKWLAALGILINVGLVGYEIIGSLRVGGKLIAVQLVLTFVLVIAANLVVYRLTRDTDSDELTRWALMVLAVWVAQAIILNVIVKPLWSRPRMRVIEVTPGLNFQPWWVIGNPDKWSYIAAGVIKDGFKSFASGHTAHAAIGLMLAGLPAAAFTEKPSRRRVVFWAASLVAALVAFGRIVIGAHFLTDVSCGFALVLALECLAARIAYPNGVQ</sequence>
<dbReference type="RefSeq" id="WP_156063525.1">
    <property type="nucleotide sequence ID" value="NZ_CABWIH010000038.1"/>
</dbReference>
<evidence type="ECO:0000313" key="4">
    <source>
        <dbReference type="Proteomes" id="UP000330807"/>
    </source>
</evidence>
<proteinExistence type="predicted"/>
<feature type="transmembrane region" description="Helical" evidence="1">
    <location>
        <begin position="12"/>
        <end position="31"/>
    </location>
</feature>